<dbReference type="EMBL" id="JAAMOW010000007">
    <property type="protein sequence ID" value="NGY06043.1"/>
    <property type="molecule type" value="Genomic_DNA"/>
</dbReference>
<evidence type="ECO:0000313" key="3">
    <source>
        <dbReference type="Proteomes" id="UP000472676"/>
    </source>
</evidence>
<accession>A0A6M2BV88</accession>
<protein>
    <recommendedName>
        <fullName evidence="1">AbiEi antitoxin N-terminal domain-containing protein</fullName>
    </recommendedName>
</protein>
<reference evidence="2 3" key="1">
    <citation type="journal article" date="2014" name="Int. J. Syst. Evol. Microbiol.">
        <title>Solimonas terrae sp. nov., isolated from soil.</title>
        <authorList>
            <person name="Kim S.J."/>
            <person name="Moon J.Y."/>
            <person name="Weon H.Y."/>
            <person name="Ahn J.H."/>
            <person name="Chen W.M."/>
            <person name="Kwon S.W."/>
        </authorList>
    </citation>
    <scope>NUCLEOTIDE SEQUENCE [LARGE SCALE GENOMIC DNA]</scope>
    <source>
        <strain evidence="2 3">KIS83-12</strain>
    </source>
</reference>
<keyword evidence="3" id="KW-1185">Reference proteome</keyword>
<name>A0A6M2BV88_9GAMM</name>
<gene>
    <name evidence="2" type="ORF">G7Y85_14810</name>
</gene>
<dbReference type="Proteomes" id="UP000472676">
    <property type="component" value="Unassembled WGS sequence"/>
</dbReference>
<dbReference type="AlphaFoldDB" id="A0A6M2BV88"/>
<organism evidence="2 3">
    <name type="scientific">Solimonas terrae</name>
    <dbReference type="NCBI Taxonomy" id="1396819"/>
    <lineage>
        <taxon>Bacteria</taxon>
        <taxon>Pseudomonadati</taxon>
        <taxon>Pseudomonadota</taxon>
        <taxon>Gammaproteobacteria</taxon>
        <taxon>Nevskiales</taxon>
        <taxon>Nevskiaceae</taxon>
        <taxon>Solimonas</taxon>
    </lineage>
</organism>
<proteinExistence type="predicted"/>
<dbReference type="RefSeq" id="WP_166258738.1">
    <property type="nucleotide sequence ID" value="NZ_JAAMOW010000007.1"/>
</dbReference>
<evidence type="ECO:0000259" key="1">
    <source>
        <dbReference type="Pfam" id="PF13338"/>
    </source>
</evidence>
<dbReference type="InterPro" id="IPR025159">
    <property type="entry name" value="AbiEi_N"/>
</dbReference>
<feature type="domain" description="AbiEi antitoxin N-terminal" evidence="1">
    <location>
        <begin position="15"/>
        <end position="60"/>
    </location>
</feature>
<sequence>MLPIIHSVDEQTKSERILALAQQMGVLRPKDLAPHDIQAEYLRRLCDRGQLKKLGRGSYVPATRKLSFPLSLALVARAVPHGVICLQSALAFHKLAEPRAREISVAIERRAARPRVEFPALRIARLGDAAFTDGVERHLIEHVDVAIYCLEKTLADLFKFRNKIGPHLAVDALRAALAAGRVDLEALRHYAQIDRVERVMKPYVDALAGQ</sequence>
<evidence type="ECO:0000313" key="2">
    <source>
        <dbReference type="EMBL" id="NGY06043.1"/>
    </source>
</evidence>
<dbReference type="Pfam" id="PF13338">
    <property type="entry name" value="AbiEi_4"/>
    <property type="match status" value="1"/>
</dbReference>
<comment type="caution">
    <text evidence="2">The sequence shown here is derived from an EMBL/GenBank/DDBJ whole genome shotgun (WGS) entry which is preliminary data.</text>
</comment>